<accession>A0ABV4P2G6</accession>
<reference evidence="2 3" key="1">
    <citation type="submission" date="2024-08" db="EMBL/GenBank/DDBJ databases">
        <authorList>
            <person name="Ishaq N."/>
        </authorList>
    </citation>
    <scope>NUCLEOTIDE SEQUENCE [LARGE SCALE GENOMIC DNA]</scope>
    <source>
        <strain evidence="2 3">DSM 18651</strain>
    </source>
</reference>
<feature type="domain" description="N-acetylmuramoyl-L-alanine amidase" evidence="1">
    <location>
        <begin position="8"/>
        <end position="104"/>
    </location>
</feature>
<evidence type="ECO:0000313" key="3">
    <source>
        <dbReference type="Proteomes" id="UP001569428"/>
    </source>
</evidence>
<dbReference type="EC" id="3.5.1.28" evidence="2"/>
<proteinExistence type="predicted"/>
<organism evidence="2 3">
    <name type="scientific">Microbulbifer epialgicus</name>
    <dbReference type="NCBI Taxonomy" id="393907"/>
    <lineage>
        <taxon>Bacteria</taxon>
        <taxon>Pseudomonadati</taxon>
        <taxon>Pseudomonadota</taxon>
        <taxon>Gammaproteobacteria</taxon>
        <taxon>Cellvibrionales</taxon>
        <taxon>Microbulbiferaceae</taxon>
        <taxon>Microbulbifer</taxon>
    </lineage>
</organism>
<comment type="caution">
    <text evidence="2">The sequence shown here is derived from an EMBL/GenBank/DDBJ whole genome shotgun (WGS) entry which is preliminary data.</text>
</comment>
<dbReference type="Pfam" id="PF01510">
    <property type="entry name" value="Amidase_2"/>
    <property type="match status" value="1"/>
</dbReference>
<dbReference type="EMBL" id="JBGMEK010000035">
    <property type="protein sequence ID" value="MFA0812209.1"/>
    <property type="molecule type" value="Genomic_DNA"/>
</dbReference>
<gene>
    <name evidence="2" type="ORF">ACCI49_14945</name>
</gene>
<dbReference type="RefSeq" id="WP_371839845.1">
    <property type="nucleotide sequence ID" value="NZ_JBGMEK010000035.1"/>
</dbReference>
<dbReference type="InterPro" id="IPR002502">
    <property type="entry name" value="Amidase_domain"/>
</dbReference>
<evidence type="ECO:0000313" key="2">
    <source>
        <dbReference type="EMBL" id="MFA0812209.1"/>
    </source>
</evidence>
<keyword evidence="2" id="KW-0378">Hydrolase</keyword>
<dbReference type="Proteomes" id="UP001569428">
    <property type="component" value="Unassembled WGS sequence"/>
</dbReference>
<dbReference type="GO" id="GO:0008745">
    <property type="term" value="F:N-acetylmuramoyl-L-alanine amidase activity"/>
    <property type="evidence" value="ECO:0007669"/>
    <property type="project" value="UniProtKB-EC"/>
</dbReference>
<protein>
    <submittedName>
        <fullName evidence="2">N-acetylmuramoyl-L-alanine amidase</fullName>
        <ecNumber evidence="2">3.5.1.28</ecNumber>
    </submittedName>
</protein>
<keyword evidence="3" id="KW-1185">Reference proteome</keyword>
<dbReference type="SUPFAM" id="SSF55846">
    <property type="entry name" value="N-acetylmuramoyl-L-alanine amidase-like"/>
    <property type="match status" value="1"/>
</dbReference>
<name>A0ABV4P2G6_9GAMM</name>
<sequence length="123" mass="13694">MFGKRKVTRAILVDATFTPNSEDKSAWDMEGIDRSKGALGIRSHYIIRRNGDVEKGREIDEVCCTGEHQVDKESILILLVGTDKFTKAQAGAVNGLVDYLQEKFPEAGPAFMVDVDEPERTSY</sequence>
<evidence type="ECO:0000259" key="1">
    <source>
        <dbReference type="Pfam" id="PF01510"/>
    </source>
</evidence>
<dbReference type="InterPro" id="IPR036505">
    <property type="entry name" value="Amidase/PGRP_sf"/>
</dbReference>
<dbReference type="Gene3D" id="3.40.80.10">
    <property type="entry name" value="Peptidoglycan recognition protein-like"/>
    <property type="match status" value="1"/>
</dbReference>